<proteinExistence type="predicted"/>
<evidence type="ECO:0000313" key="3">
    <source>
        <dbReference type="Proteomes" id="UP000004994"/>
    </source>
</evidence>
<feature type="region of interest" description="Disordered" evidence="1">
    <location>
        <begin position="1"/>
        <end position="32"/>
    </location>
</feature>
<dbReference type="Gramene" id="Solyc01g009250.3.1">
    <property type="protein sequence ID" value="Solyc01g009250.3.1.1"/>
    <property type="gene ID" value="Solyc01g009250.3"/>
</dbReference>
<dbReference type="Proteomes" id="UP000004994">
    <property type="component" value="Chromosome 1"/>
</dbReference>
<sequence>MKSPVMTGQTGSSTVHRRQPLLRTETTTPTTTMMNHCETLRNRKGEVAGRTAAECATVCCCLPCAMIHFLILAVYKVPTGLCRKLLRKNKQKRLLNNNNKKIESKCCQLTGAGDGKESENVKAIGEKPASAESETEMWGRFYEGGFWRNSSEKKEE</sequence>
<dbReference type="OrthoDB" id="695262at2759"/>
<accession>A0A3Q7EAB1</accession>
<dbReference type="KEGG" id="sly:101249571"/>
<evidence type="ECO:0000256" key="1">
    <source>
        <dbReference type="SAM" id="MobiDB-lite"/>
    </source>
</evidence>
<name>A0A3Q7EAB1_SOLLC</name>
<organism evidence="2">
    <name type="scientific">Solanum lycopersicum</name>
    <name type="common">Tomato</name>
    <name type="synonym">Lycopersicon esculentum</name>
    <dbReference type="NCBI Taxonomy" id="4081"/>
    <lineage>
        <taxon>Eukaryota</taxon>
        <taxon>Viridiplantae</taxon>
        <taxon>Streptophyta</taxon>
        <taxon>Embryophyta</taxon>
        <taxon>Tracheophyta</taxon>
        <taxon>Spermatophyta</taxon>
        <taxon>Magnoliopsida</taxon>
        <taxon>eudicotyledons</taxon>
        <taxon>Gunneridae</taxon>
        <taxon>Pentapetalae</taxon>
        <taxon>asterids</taxon>
        <taxon>lamiids</taxon>
        <taxon>Solanales</taxon>
        <taxon>Solanaceae</taxon>
        <taxon>Solanoideae</taxon>
        <taxon>Solaneae</taxon>
        <taxon>Solanum</taxon>
        <taxon>Solanum subgen. Lycopersicon</taxon>
    </lineage>
</organism>
<protein>
    <submittedName>
        <fullName evidence="2">Uncharacterized protein</fullName>
    </submittedName>
</protein>
<dbReference type="PANTHER" id="PTHR33264:SF56">
    <property type="match status" value="1"/>
</dbReference>
<dbReference type="PANTHER" id="PTHR33264">
    <property type="entry name" value="EXPRESSED PROTEIN"/>
    <property type="match status" value="1"/>
</dbReference>
<evidence type="ECO:0000313" key="2">
    <source>
        <dbReference type="EnsemblPlants" id="Solyc01g009250.3.1.1"/>
    </source>
</evidence>
<dbReference type="STRING" id="4081.A0A3Q7EAB1"/>
<dbReference type="RefSeq" id="XP_004228873.1">
    <property type="nucleotide sequence ID" value="XM_004228825.1"/>
</dbReference>
<dbReference type="EnsemblPlants" id="Solyc01g009250.3.1">
    <property type="protein sequence ID" value="Solyc01g009250.3.1.1"/>
    <property type="gene ID" value="Solyc01g009250.3"/>
</dbReference>
<dbReference type="AlphaFoldDB" id="A0A3Q7EAB1"/>
<dbReference type="GeneID" id="101249571"/>
<dbReference type="PaxDb" id="4081-Solyc01g009250.2.1"/>
<reference evidence="2" key="2">
    <citation type="submission" date="2019-01" db="UniProtKB">
        <authorList>
            <consortium name="EnsemblPlants"/>
        </authorList>
    </citation>
    <scope>IDENTIFICATION</scope>
    <source>
        <strain evidence="2">cv. Heinz 1706</strain>
    </source>
</reference>
<dbReference type="InParanoid" id="A0A3Q7EAB1"/>
<feature type="compositionally biased region" description="Polar residues" evidence="1">
    <location>
        <begin position="1"/>
        <end position="14"/>
    </location>
</feature>
<dbReference type="OMA" id="ESETEMW"/>
<reference evidence="2" key="1">
    <citation type="journal article" date="2012" name="Nature">
        <title>The tomato genome sequence provides insights into fleshy fruit evolution.</title>
        <authorList>
            <consortium name="Tomato Genome Consortium"/>
        </authorList>
    </citation>
    <scope>NUCLEOTIDE SEQUENCE [LARGE SCALE GENOMIC DNA]</scope>
    <source>
        <strain evidence="2">cv. Heinz 1706</strain>
    </source>
</reference>
<gene>
    <name evidence="2" type="primary">LOC101249571</name>
</gene>
<keyword evidence="3" id="KW-1185">Reference proteome</keyword>